<evidence type="ECO:0000313" key="2">
    <source>
        <dbReference type="EMBL" id="EFC38973.1"/>
    </source>
</evidence>
<dbReference type="Proteomes" id="UP000006671">
    <property type="component" value="Unassembled WGS sequence"/>
</dbReference>
<dbReference type="KEGG" id="ngr:NAEGRDRAFT_73164"/>
<organism evidence="3">
    <name type="scientific">Naegleria gruberi</name>
    <name type="common">Amoeba</name>
    <dbReference type="NCBI Taxonomy" id="5762"/>
    <lineage>
        <taxon>Eukaryota</taxon>
        <taxon>Discoba</taxon>
        <taxon>Heterolobosea</taxon>
        <taxon>Tetramitia</taxon>
        <taxon>Eutetramitia</taxon>
        <taxon>Vahlkampfiidae</taxon>
        <taxon>Naegleria</taxon>
    </lineage>
</organism>
<dbReference type="AlphaFoldDB" id="D2VVW5"/>
<proteinExistence type="predicted"/>
<dbReference type="GeneID" id="8854007"/>
<gene>
    <name evidence="2" type="ORF">NAEGRDRAFT_73164</name>
</gene>
<dbReference type="RefSeq" id="XP_002671717.1">
    <property type="nucleotide sequence ID" value="XM_002671671.1"/>
</dbReference>
<feature type="region of interest" description="Disordered" evidence="1">
    <location>
        <begin position="1"/>
        <end position="21"/>
    </location>
</feature>
<dbReference type="EMBL" id="GG738903">
    <property type="protein sequence ID" value="EFC38973.1"/>
    <property type="molecule type" value="Genomic_DNA"/>
</dbReference>
<name>D2VVW5_NAEGR</name>
<sequence>MNKSDTSSNTTTHLESSIPQTIPPPNQIIEIYFTFLCGVNPLIEKEKLKYFTNNYLFQMDEEKIEFKENEWIKSKEEMKSVYCFYLAISVYAKQVTEGLDETILKKAEKEFALLSIDYSTEFYWAASAIILLIVYIGEGNLYKLKYYLVIINFYIENNKDGREHKFFKPLERYRDQIASRFKNNVQSLENTFESLSKIFFHSTSMKLEDFLLPGVWDHMKTSPITPQNFILFKQVLDIIFQAMEKFKKTVTESLVDCRHNEIFFQSQSLYTTIITEGYIFLFLKQIQEVSFSAMEEIALKITLLTENELFL</sequence>
<evidence type="ECO:0000256" key="1">
    <source>
        <dbReference type="SAM" id="MobiDB-lite"/>
    </source>
</evidence>
<feature type="compositionally biased region" description="Polar residues" evidence="1">
    <location>
        <begin position="1"/>
        <end position="17"/>
    </location>
</feature>
<reference evidence="2 3" key="1">
    <citation type="journal article" date="2010" name="Cell">
        <title>The genome of Naegleria gruberi illuminates early eukaryotic versatility.</title>
        <authorList>
            <person name="Fritz-Laylin L.K."/>
            <person name="Prochnik S.E."/>
            <person name="Ginger M.L."/>
            <person name="Dacks J.B."/>
            <person name="Carpenter M.L."/>
            <person name="Field M.C."/>
            <person name="Kuo A."/>
            <person name="Paredez A."/>
            <person name="Chapman J."/>
            <person name="Pham J."/>
            <person name="Shu S."/>
            <person name="Neupane R."/>
            <person name="Cipriano M."/>
            <person name="Mancuso J."/>
            <person name="Tu H."/>
            <person name="Salamov A."/>
            <person name="Lindquist E."/>
            <person name="Shapiro H."/>
            <person name="Lucas S."/>
            <person name="Grigoriev I.V."/>
            <person name="Cande W.Z."/>
            <person name="Fulton C."/>
            <person name="Rokhsar D.S."/>
            <person name="Dawson S.C."/>
        </authorList>
    </citation>
    <scope>NUCLEOTIDE SEQUENCE [LARGE SCALE GENOMIC DNA]</scope>
    <source>
        <strain evidence="2 3">NEG-M</strain>
    </source>
</reference>
<dbReference type="VEuPathDB" id="AmoebaDB:NAEGRDRAFT_73164"/>
<dbReference type="InParanoid" id="D2VVW5"/>
<evidence type="ECO:0000313" key="3">
    <source>
        <dbReference type="Proteomes" id="UP000006671"/>
    </source>
</evidence>
<accession>D2VVW5</accession>
<keyword evidence="3" id="KW-1185">Reference proteome</keyword>
<protein>
    <submittedName>
        <fullName evidence="2">Predicted protein</fullName>
    </submittedName>
</protein>